<evidence type="ECO:0000256" key="5">
    <source>
        <dbReference type="SAM" id="Phobius"/>
    </source>
</evidence>
<feature type="transmembrane region" description="Helical" evidence="5">
    <location>
        <begin position="121"/>
        <end position="140"/>
    </location>
</feature>
<feature type="transmembrane region" description="Helical" evidence="5">
    <location>
        <begin position="178"/>
        <end position="198"/>
    </location>
</feature>
<feature type="transmembrane region" description="Helical" evidence="5">
    <location>
        <begin position="65"/>
        <end position="83"/>
    </location>
</feature>
<proteinExistence type="predicted"/>
<keyword evidence="2 5" id="KW-0812">Transmembrane</keyword>
<evidence type="ECO:0000313" key="7">
    <source>
        <dbReference type="EMBL" id="MEK8047744.1"/>
    </source>
</evidence>
<evidence type="ECO:0000256" key="3">
    <source>
        <dbReference type="ARBA" id="ARBA00022989"/>
    </source>
</evidence>
<gene>
    <name evidence="7" type="ORF">AACH00_15380</name>
</gene>
<dbReference type="Proteomes" id="UP001379945">
    <property type="component" value="Unassembled WGS sequence"/>
</dbReference>
<dbReference type="InterPro" id="IPR037185">
    <property type="entry name" value="EmrE-like"/>
</dbReference>
<sequence length="304" mass="31796">MPASVLMLLSSFLFALMGVCVKLASASYGTGEIVLYRGLVGALFLFGLMRWRGTPFATPVPSMHFWRSLSGVAALMLWFYAIGKLPLATAITLNYMSSVWMALFLIGGAVLLGASKVDGRLVATVLTGFAGVALVLQPTIEREQFWGGLAGLLSGMLSAMAYLQVTALGRAGEPEDRVVFYFSLGSLTAGLLLTLATSRTGGPTLHGHTWQGAGLLLATGLLATSAQIVMTRAYAIGRPLTNASLNYLGIAHSFLFGVFIFDDPVTSTALLGMGLIVIAGIAATLLRTKAAPGTAATPLNNTEA</sequence>
<dbReference type="InterPro" id="IPR000620">
    <property type="entry name" value="EamA_dom"/>
</dbReference>
<dbReference type="PANTHER" id="PTHR22911:SF6">
    <property type="entry name" value="SOLUTE CARRIER FAMILY 35 MEMBER G1"/>
    <property type="match status" value="1"/>
</dbReference>
<reference evidence="7 8" key="1">
    <citation type="submission" date="2024-04" db="EMBL/GenBank/DDBJ databases">
        <title>Novel species of the genus Ideonella isolated from streams.</title>
        <authorList>
            <person name="Lu H."/>
        </authorList>
    </citation>
    <scope>NUCLEOTIDE SEQUENCE [LARGE SCALE GENOMIC DNA]</scope>
    <source>
        <strain evidence="7 8">LYT19W</strain>
    </source>
</reference>
<comment type="caution">
    <text evidence="7">The sequence shown here is derived from an EMBL/GenBank/DDBJ whole genome shotgun (WGS) entry which is preliminary data.</text>
</comment>
<dbReference type="EMBL" id="JBBUTI010000011">
    <property type="protein sequence ID" value="MEK8047744.1"/>
    <property type="molecule type" value="Genomic_DNA"/>
</dbReference>
<keyword evidence="8" id="KW-1185">Reference proteome</keyword>
<feature type="transmembrane region" description="Helical" evidence="5">
    <location>
        <begin position="95"/>
        <end position="114"/>
    </location>
</feature>
<keyword evidence="4 5" id="KW-0472">Membrane</keyword>
<evidence type="ECO:0000256" key="4">
    <source>
        <dbReference type="ARBA" id="ARBA00023136"/>
    </source>
</evidence>
<accession>A0ABU9C770</accession>
<evidence type="ECO:0000259" key="6">
    <source>
        <dbReference type="Pfam" id="PF00892"/>
    </source>
</evidence>
<feature type="transmembrane region" description="Helical" evidence="5">
    <location>
        <begin position="34"/>
        <end position="53"/>
    </location>
</feature>
<feature type="transmembrane region" description="Helical" evidence="5">
    <location>
        <begin position="267"/>
        <end position="286"/>
    </location>
</feature>
<feature type="transmembrane region" description="Helical" evidence="5">
    <location>
        <begin position="243"/>
        <end position="261"/>
    </location>
</feature>
<comment type="subcellular location">
    <subcellularLocation>
        <location evidence="1">Membrane</location>
        <topology evidence="1">Multi-pass membrane protein</topology>
    </subcellularLocation>
</comment>
<evidence type="ECO:0000256" key="2">
    <source>
        <dbReference type="ARBA" id="ARBA00022692"/>
    </source>
</evidence>
<dbReference type="PANTHER" id="PTHR22911">
    <property type="entry name" value="ACYL-MALONYL CONDENSING ENZYME-RELATED"/>
    <property type="match status" value="1"/>
</dbReference>
<name>A0ABU9C770_9BURK</name>
<dbReference type="SUPFAM" id="SSF103481">
    <property type="entry name" value="Multidrug resistance efflux transporter EmrE"/>
    <property type="match status" value="2"/>
</dbReference>
<feature type="domain" description="EamA" evidence="6">
    <location>
        <begin position="3"/>
        <end position="136"/>
    </location>
</feature>
<feature type="transmembrane region" description="Helical" evidence="5">
    <location>
        <begin position="210"/>
        <end position="231"/>
    </location>
</feature>
<organism evidence="7 8">
    <name type="scientific">Ideonella margarita</name>
    <dbReference type="NCBI Taxonomy" id="2984191"/>
    <lineage>
        <taxon>Bacteria</taxon>
        <taxon>Pseudomonadati</taxon>
        <taxon>Pseudomonadota</taxon>
        <taxon>Betaproteobacteria</taxon>
        <taxon>Burkholderiales</taxon>
        <taxon>Sphaerotilaceae</taxon>
        <taxon>Ideonella</taxon>
    </lineage>
</organism>
<evidence type="ECO:0000313" key="8">
    <source>
        <dbReference type="Proteomes" id="UP001379945"/>
    </source>
</evidence>
<dbReference type="Pfam" id="PF00892">
    <property type="entry name" value="EamA"/>
    <property type="match status" value="1"/>
</dbReference>
<feature type="transmembrane region" description="Helical" evidence="5">
    <location>
        <begin position="146"/>
        <end position="166"/>
    </location>
</feature>
<dbReference type="RefSeq" id="WP_341400051.1">
    <property type="nucleotide sequence ID" value="NZ_JBBUTI010000011.1"/>
</dbReference>
<keyword evidence="3 5" id="KW-1133">Transmembrane helix</keyword>
<protein>
    <submittedName>
        <fullName evidence="7">DMT family transporter</fullName>
    </submittedName>
</protein>
<evidence type="ECO:0000256" key="1">
    <source>
        <dbReference type="ARBA" id="ARBA00004141"/>
    </source>
</evidence>